<reference evidence="9 10" key="1">
    <citation type="submission" date="2015-09" db="EMBL/GenBank/DDBJ databases">
        <title>Genome sequence of Oxobacter pfennigii DSM 3222.</title>
        <authorList>
            <person name="Poehlein A."/>
            <person name="Bengelsdorf F.R."/>
            <person name="Schiel-Bengelsdorf B."/>
            <person name="Duerre P."/>
            <person name="Daniel R."/>
        </authorList>
    </citation>
    <scope>NUCLEOTIDE SEQUENCE [LARGE SCALE GENOMIC DNA]</scope>
    <source>
        <strain evidence="9 10">DSM 3222</strain>
    </source>
</reference>
<evidence type="ECO:0000256" key="6">
    <source>
        <dbReference type="ARBA" id="ARBA00023136"/>
    </source>
</evidence>
<sequence>MAVNTFGIFIGYAILSVIEIKKEKKFFVFIMSGILISCTMIIYSMTLNFYLIAVLFFIDGLCLAAMGSLLQTSIQSCVPPNMRSKVFAFRNTLYTALMPIGMMIAGMLGEKIQMNIIIFADYAVFLMLFIYLSFLSSVKKIINI</sequence>
<dbReference type="Proteomes" id="UP000050326">
    <property type="component" value="Unassembled WGS sequence"/>
</dbReference>
<keyword evidence="10" id="KW-1185">Reference proteome</keyword>
<dbReference type="PROSITE" id="PS50850">
    <property type="entry name" value="MFS"/>
    <property type="match status" value="1"/>
</dbReference>
<keyword evidence="5 7" id="KW-1133">Transmembrane helix</keyword>
<dbReference type="EMBL" id="LKET01000039">
    <property type="protein sequence ID" value="KPU43285.1"/>
    <property type="molecule type" value="Genomic_DNA"/>
</dbReference>
<dbReference type="SUPFAM" id="SSF103473">
    <property type="entry name" value="MFS general substrate transporter"/>
    <property type="match status" value="1"/>
</dbReference>
<evidence type="ECO:0000256" key="4">
    <source>
        <dbReference type="ARBA" id="ARBA00022692"/>
    </source>
</evidence>
<dbReference type="PANTHER" id="PTHR43266:SF2">
    <property type="entry name" value="MAJOR FACILITATOR SUPERFAMILY (MFS) PROFILE DOMAIN-CONTAINING PROTEIN"/>
    <property type="match status" value="1"/>
</dbReference>
<dbReference type="Pfam" id="PF07690">
    <property type="entry name" value="MFS_1"/>
    <property type="match status" value="1"/>
</dbReference>
<feature type="transmembrane region" description="Helical" evidence="7">
    <location>
        <begin position="91"/>
        <end position="108"/>
    </location>
</feature>
<protein>
    <submittedName>
        <fullName evidence="9">Major facilitator superfamily protein</fullName>
    </submittedName>
</protein>
<dbReference type="PANTHER" id="PTHR43266">
    <property type="entry name" value="MACROLIDE-EFFLUX PROTEIN"/>
    <property type="match status" value="1"/>
</dbReference>
<comment type="subcellular location">
    <subcellularLocation>
        <location evidence="1">Cell membrane</location>
        <topology evidence="1">Multi-pass membrane protein</topology>
    </subcellularLocation>
</comment>
<dbReference type="InterPro" id="IPR020846">
    <property type="entry name" value="MFS_dom"/>
</dbReference>
<proteinExistence type="predicted"/>
<evidence type="ECO:0000313" key="9">
    <source>
        <dbReference type="EMBL" id="KPU43285.1"/>
    </source>
</evidence>
<keyword evidence="3" id="KW-1003">Cell membrane</keyword>
<name>A0A0P8W5P8_9CLOT</name>
<evidence type="ECO:0000256" key="1">
    <source>
        <dbReference type="ARBA" id="ARBA00004651"/>
    </source>
</evidence>
<gene>
    <name evidence="9" type="ORF">OXPF_27260</name>
</gene>
<organism evidence="9 10">
    <name type="scientific">Oxobacter pfennigii</name>
    <dbReference type="NCBI Taxonomy" id="36849"/>
    <lineage>
        <taxon>Bacteria</taxon>
        <taxon>Bacillati</taxon>
        <taxon>Bacillota</taxon>
        <taxon>Clostridia</taxon>
        <taxon>Eubacteriales</taxon>
        <taxon>Clostridiaceae</taxon>
        <taxon>Oxobacter</taxon>
    </lineage>
</organism>
<dbReference type="GO" id="GO:0005886">
    <property type="term" value="C:plasma membrane"/>
    <property type="evidence" value="ECO:0007669"/>
    <property type="project" value="UniProtKB-SubCell"/>
</dbReference>
<dbReference type="PATRIC" id="fig|36849.3.peg.2880"/>
<evidence type="ECO:0000259" key="8">
    <source>
        <dbReference type="PROSITE" id="PS50850"/>
    </source>
</evidence>
<feature type="transmembrane region" description="Helical" evidence="7">
    <location>
        <begin position="114"/>
        <end position="134"/>
    </location>
</feature>
<dbReference type="STRING" id="36849.OXPF_27260"/>
<dbReference type="InterPro" id="IPR011701">
    <property type="entry name" value="MFS"/>
</dbReference>
<dbReference type="GO" id="GO:0022857">
    <property type="term" value="F:transmembrane transporter activity"/>
    <property type="evidence" value="ECO:0007669"/>
    <property type="project" value="InterPro"/>
</dbReference>
<keyword evidence="2" id="KW-0813">Transport</keyword>
<dbReference type="InterPro" id="IPR036259">
    <property type="entry name" value="MFS_trans_sf"/>
</dbReference>
<evidence type="ECO:0000256" key="3">
    <source>
        <dbReference type="ARBA" id="ARBA00022475"/>
    </source>
</evidence>
<feature type="domain" description="Major facilitator superfamily (MFS) profile" evidence="8">
    <location>
        <begin position="1"/>
        <end position="144"/>
    </location>
</feature>
<evidence type="ECO:0000256" key="7">
    <source>
        <dbReference type="SAM" id="Phobius"/>
    </source>
</evidence>
<evidence type="ECO:0000313" key="10">
    <source>
        <dbReference type="Proteomes" id="UP000050326"/>
    </source>
</evidence>
<dbReference type="Gene3D" id="1.20.1250.20">
    <property type="entry name" value="MFS general substrate transporter like domains"/>
    <property type="match status" value="1"/>
</dbReference>
<accession>A0A0P8W5P8</accession>
<feature type="transmembrane region" description="Helical" evidence="7">
    <location>
        <begin position="49"/>
        <end position="70"/>
    </location>
</feature>
<dbReference type="AlphaFoldDB" id="A0A0P8W5P8"/>
<keyword evidence="4 7" id="KW-0812">Transmembrane</keyword>
<keyword evidence="6 7" id="KW-0472">Membrane</keyword>
<evidence type="ECO:0000256" key="2">
    <source>
        <dbReference type="ARBA" id="ARBA00022448"/>
    </source>
</evidence>
<feature type="transmembrane region" description="Helical" evidence="7">
    <location>
        <begin position="26"/>
        <end position="43"/>
    </location>
</feature>
<comment type="caution">
    <text evidence="9">The sequence shown here is derived from an EMBL/GenBank/DDBJ whole genome shotgun (WGS) entry which is preliminary data.</text>
</comment>
<evidence type="ECO:0000256" key="5">
    <source>
        <dbReference type="ARBA" id="ARBA00022989"/>
    </source>
</evidence>